<proteinExistence type="predicted"/>
<reference evidence="2" key="1">
    <citation type="submission" date="2023-07" db="EMBL/GenBank/DDBJ databases">
        <title>Genomic Encyclopedia of Type Strains, Phase IV (KMG-IV): sequencing the most valuable type-strain genomes for metagenomic binning, comparative biology and taxonomic classification.</title>
        <authorList>
            <person name="Goeker M."/>
        </authorList>
    </citation>
    <scope>NUCLEOTIDE SEQUENCE [LARGE SCALE GENOMIC DNA]</scope>
    <source>
        <strain evidence="2">DSM 22019</strain>
    </source>
</reference>
<accession>A0ABU0NG72</accession>
<dbReference type="EMBL" id="JAUSWP010000015">
    <property type="protein sequence ID" value="MDQ0568157.1"/>
    <property type="molecule type" value="Genomic_DNA"/>
</dbReference>
<keyword evidence="1" id="KW-0812">Transmembrane</keyword>
<keyword evidence="1" id="KW-1133">Transmembrane helix</keyword>
<evidence type="ECO:0000256" key="1">
    <source>
        <dbReference type="SAM" id="Phobius"/>
    </source>
</evidence>
<dbReference type="Proteomes" id="UP001236620">
    <property type="component" value="Unassembled WGS sequence"/>
</dbReference>
<evidence type="ECO:0000313" key="2">
    <source>
        <dbReference type="EMBL" id="MDQ0568157.1"/>
    </source>
</evidence>
<evidence type="ECO:0000313" key="3">
    <source>
        <dbReference type="Proteomes" id="UP001236620"/>
    </source>
</evidence>
<keyword evidence="3" id="KW-1185">Reference proteome</keyword>
<gene>
    <name evidence="2" type="ORF">J2Z63_000810</name>
</gene>
<comment type="caution">
    <text evidence="2">The sequence shown here is derived from an EMBL/GenBank/DDBJ whole genome shotgun (WGS) entry which is preliminary data.</text>
</comment>
<feature type="transmembrane region" description="Helical" evidence="1">
    <location>
        <begin position="112"/>
        <end position="133"/>
    </location>
</feature>
<organism evidence="2 3">
    <name type="scientific">Mycoplasma yeatsii</name>
    <dbReference type="NCBI Taxonomy" id="51365"/>
    <lineage>
        <taxon>Bacteria</taxon>
        <taxon>Bacillati</taxon>
        <taxon>Mycoplasmatota</taxon>
        <taxon>Mollicutes</taxon>
        <taxon>Mycoplasmataceae</taxon>
        <taxon>Mycoplasma</taxon>
    </lineage>
</organism>
<sequence>TENRSNNSITLTVKDEHIKYQGSITINYSIKTDISTLELNRNAGAFNAYNFDQIINSFISKNPELSGLTKDNFEVVGDRANNSLTVKVKNSDKFQGQITINFTIQKQNNKNIIISSSAAAGGVGLLGAIIAFIRRRKRK</sequence>
<name>A0ABU0NG72_9MOLU</name>
<keyword evidence="1" id="KW-0472">Membrane</keyword>
<feature type="non-terminal residue" evidence="2">
    <location>
        <position position="1"/>
    </location>
</feature>
<protein>
    <submittedName>
        <fullName evidence="2">Uncharacterized protein</fullName>
    </submittedName>
</protein>